<evidence type="ECO:0000256" key="12">
    <source>
        <dbReference type="ARBA" id="ARBA00047995"/>
    </source>
</evidence>
<dbReference type="Gene3D" id="3.40.50.300">
    <property type="entry name" value="P-loop containing nucleotide triphosphate hydrolases"/>
    <property type="match status" value="2"/>
</dbReference>
<evidence type="ECO:0000256" key="7">
    <source>
        <dbReference type="ARBA" id="ARBA00022801"/>
    </source>
</evidence>
<feature type="compositionally biased region" description="Basic residues" evidence="14">
    <location>
        <begin position="997"/>
        <end position="1016"/>
    </location>
</feature>
<feature type="region of interest" description="Disordered" evidence="14">
    <location>
        <begin position="1081"/>
        <end position="1253"/>
    </location>
</feature>
<dbReference type="PROSITE" id="PS51194">
    <property type="entry name" value="HELICASE_CTER"/>
    <property type="match status" value="1"/>
</dbReference>
<feature type="domain" description="Helicase C-terminal" evidence="16">
    <location>
        <begin position="633"/>
        <end position="801"/>
    </location>
</feature>
<evidence type="ECO:0000256" key="5">
    <source>
        <dbReference type="ARBA" id="ARBA00022741"/>
    </source>
</evidence>
<comment type="subcellular location">
    <subcellularLocation>
        <location evidence="2 13">Nucleus</location>
    </subcellularLocation>
</comment>
<dbReference type="InterPro" id="IPR014001">
    <property type="entry name" value="Helicase_ATP-bd"/>
</dbReference>
<dbReference type="Gene3D" id="1.20.1320.20">
    <property type="entry name" value="hef helicase domain"/>
    <property type="match status" value="1"/>
</dbReference>
<dbReference type="OrthoDB" id="164902at2759"/>
<evidence type="ECO:0000313" key="17">
    <source>
        <dbReference type="EMBL" id="RDW64160.1"/>
    </source>
</evidence>
<evidence type="ECO:0000256" key="4">
    <source>
        <dbReference type="ARBA" id="ARBA00011390"/>
    </source>
</evidence>
<dbReference type="CDD" id="cd18801">
    <property type="entry name" value="SF2_C_FANCM_Hef"/>
    <property type="match status" value="1"/>
</dbReference>
<dbReference type="CDD" id="cd18033">
    <property type="entry name" value="DEXDc_FANCM"/>
    <property type="match status" value="1"/>
</dbReference>
<evidence type="ECO:0000256" key="11">
    <source>
        <dbReference type="ARBA" id="ARBA00023242"/>
    </source>
</evidence>
<evidence type="ECO:0000313" key="18">
    <source>
        <dbReference type="Proteomes" id="UP000256328"/>
    </source>
</evidence>
<keyword evidence="7 17" id="KW-0378">Hydrolase</keyword>
<dbReference type="GO" id="GO:0000400">
    <property type="term" value="F:four-way junction DNA binding"/>
    <property type="evidence" value="ECO:0007669"/>
    <property type="project" value="TreeGrafter"/>
</dbReference>
<comment type="caution">
    <text evidence="17">The sequence shown here is derived from an EMBL/GenBank/DDBJ whole genome shotgun (WGS) entry which is preliminary data.</text>
</comment>
<evidence type="ECO:0000256" key="6">
    <source>
        <dbReference type="ARBA" id="ARBA00022763"/>
    </source>
</evidence>
<dbReference type="Pfam" id="PF04851">
    <property type="entry name" value="ResIII"/>
    <property type="match status" value="1"/>
</dbReference>
<dbReference type="EC" id="3.6.4.12" evidence="13"/>
<feature type="compositionally biased region" description="Basic residues" evidence="14">
    <location>
        <begin position="836"/>
        <end position="850"/>
    </location>
</feature>
<dbReference type="PROSITE" id="PS51192">
    <property type="entry name" value="HELICASE_ATP_BIND_1"/>
    <property type="match status" value="1"/>
</dbReference>
<feature type="region of interest" description="Disordered" evidence="14">
    <location>
        <begin position="826"/>
        <end position="854"/>
    </location>
</feature>
<dbReference type="Proteomes" id="UP000256328">
    <property type="component" value="Unassembled WGS sequence"/>
</dbReference>
<comment type="catalytic activity">
    <reaction evidence="12 13">
        <text>ATP + H2O = ADP + phosphate + H(+)</text>
        <dbReference type="Rhea" id="RHEA:13065"/>
        <dbReference type="ChEBI" id="CHEBI:15377"/>
        <dbReference type="ChEBI" id="CHEBI:15378"/>
        <dbReference type="ChEBI" id="CHEBI:30616"/>
        <dbReference type="ChEBI" id="CHEBI:43474"/>
        <dbReference type="ChEBI" id="CHEBI:456216"/>
        <dbReference type="EC" id="3.6.4.12"/>
    </reaction>
</comment>
<feature type="compositionally biased region" description="Polar residues" evidence="14">
    <location>
        <begin position="1087"/>
        <end position="1104"/>
    </location>
</feature>
<dbReference type="GO" id="GO:0043138">
    <property type="term" value="F:3'-5' DNA helicase activity"/>
    <property type="evidence" value="ECO:0007669"/>
    <property type="project" value="InterPro"/>
</dbReference>
<keyword evidence="10" id="KW-0234">DNA repair</keyword>
<evidence type="ECO:0000256" key="9">
    <source>
        <dbReference type="ARBA" id="ARBA00022840"/>
    </source>
</evidence>
<accession>A0A3D8QR88</accession>
<dbReference type="GO" id="GO:0005634">
    <property type="term" value="C:nucleus"/>
    <property type="evidence" value="ECO:0007669"/>
    <property type="project" value="UniProtKB-SubCell"/>
</dbReference>
<organism evidence="17 18">
    <name type="scientific">Coleophoma crateriformis</name>
    <dbReference type="NCBI Taxonomy" id="565419"/>
    <lineage>
        <taxon>Eukaryota</taxon>
        <taxon>Fungi</taxon>
        <taxon>Dikarya</taxon>
        <taxon>Ascomycota</taxon>
        <taxon>Pezizomycotina</taxon>
        <taxon>Leotiomycetes</taxon>
        <taxon>Helotiales</taxon>
        <taxon>Dermateaceae</taxon>
        <taxon>Coleophoma</taxon>
    </lineage>
</organism>
<dbReference type="GO" id="GO:0005524">
    <property type="term" value="F:ATP binding"/>
    <property type="evidence" value="ECO:0007669"/>
    <property type="project" value="UniProtKB-UniRule"/>
</dbReference>
<keyword evidence="11" id="KW-0539">Nucleus</keyword>
<feature type="region of interest" description="Disordered" evidence="14">
    <location>
        <begin position="24"/>
        <end position="92"/>
    </location>
</feature>
<dbReference type="FunFam" id="3.40.50.300:FF:000861">
    <property type="entry name" value="Fanconi anemia, complementation group M"/>
    <property type="match status" value="1"/>
</dbReference>
<dbReference type="InterPro" id="IPR001650">
    <property type="entry name" value="Helicase_C-like"/>
</dbReference>
<evidence type="ECO:0000259" key="16">
    <source>
        <dbReference type="PROSITE" id="PS51194"/>
    </source>
</evidence>
<keyword evidence="6" id="KW-0227">DNA damage</keyword>
<keyword evidence="18" id="KW-1185">Reference proteome</keyword>
<feature type="compositionally biased region" description="Acidic residues" evidence="14">
    <location>
        <begin position="1064"/>
        <end position="1073"/>
    </location>
</feature>
<dbReference type="InterPro" id="IPR027417">
    <property type="entry name" value="P-loop_NTPase"/>
</dbReference>
<dbReference type="GO" id="GO:0009378">
    <property type="term" value="F:four-way junction helicase activity"/>
    <property type="evidence" value="ECO:0007669"/>
    <property type="project" value="TreeGrafter"/>
</dbReference>
<reference evidence="17 18" key="1">
    <citation type="journal article" date="2018" name="IMA Fungus">
        <title>IMA Genome-F 9: Draft genome sequence of Annulohypoxylon stygium, Aspergillus mulundensis, Berkeleyomyces basicola (syn. Thielaviopsis basicola), Ceratocystis smalleyi, two Cercospora beticola strains, Coleophoma cylindrospora, Fusarium fracticaudum, Phialophora cf. hyalina, and Morchella septimelata.</title>
        <authorList>
            <person name="Wingfield B.D."/>
            <person name="Bills G.F."/>
            <person name="Dong Y."/>
            <person name="Huang W."/>
            <person name="Nel W.J."/>
            <person name="Swalarsk-Parry B.S."/>
            <person name="Vaghefi N."/>
            <person name="Wilken P.M."/>
            <person name="An Z."/>
            <person name="de Beer Z.W."/>
            <person name="De Vos L."/>
            <person name="Chen L."/>
            <person name="Duong T.A."/>
            <person name="Gao Y."/>
            <person name="Hammerbacher A."/>
            <person name="Kikkert J.R."/>
            <person name="Li Y."/>
            <person name="Li H."/>
            <person name="Li K."/>
            <person name="Li Q."/>
            <person name="Liu X."/>
            <person name="Ma X."/>
            <person name="Naidoo K."/>
            <person name="Pethybridge S.J."/>
            <person name="Sun J."/>
            <person name="Steenkamp E.T."/>
            <person name="van der Nest M.A."/>
            <person name="van Wyk S."/>
            <person name="Wingfield M.J."/>
            <person name="Xiong C."/>
            <person name="Yue Q."/>
            <person name="Zhang X."/>
        </authorList>
    </citation>
    <scope>NUCLEOTIDE SEQUENCE [LARGE SCALE GENOMIC DNA]</scope>
    <source>
        <strain evidence="17 18">BP5796</strain>
    </source>
</reference>
<dbReference type="Pfam" id="PF00271">
    <property type="entry name" value="Helicase_C"/>
    <property type="match status" value="1"/>
</dbReference>
<sequence length="1253" mass="138768">MSISDGDEYGDILDEDLIELHSQASQQLPSLSRAKKRRRISPSSDSDEITDDGRPPRSRRRSRNSAEGGQDGEPGEEDQRKKKPRYKIHINEQGCDIPEAIVVGATQAEAMPDSSPYRIRGPVIKIARPGPPKSPSPKPLPLTVTPHRSDERSVPPRSLQRTTSGISMEDCSKELEDLPSDAFLSSPEFEELTVRPTVFSSPTRTRAGPATQTARQQLAAPQNGLRQTTLFGGRASQAQISASQVRKVHNFRVDLPLEEPTHHALDHEQLKTWVYPTNLGEIRDYQYSIVKNGLFNNLLVALPTGLGKTFIAATIMFNFFRWTRDAKIVFVAPTKPLVAQQVEACFQTVAIPRSTTAMLTGEVGRALRAEEWADKRVFFMTPQTLENDLKYGYADPKKIVLLVVDEAHRATGNYAYNNIVKIMRQFNKSFRVLALTATPGASVEAVQEVIDGLEISKVEIRTESSIDIQQYVHNRDIEQIILDPSDEMVMIKDLYSKALQPLVNKLCGLNAYYNRDPMALTTFGVIQAKKNWLKSPAARNANAGVKGMAFGLFTILSSLAHGIKMLNFHGIGPFYSAVNELRQEVQSKGAGSKYKKQVVDSPDFKKMMDHVQHWISRDDFVGHPKLTYLCDTVLNHFMDAGEGRLGADAPPSSTRVIVFAEFRDSAEEIVRVLNRHGPMVRASVFVGQADSKRSAGMNQDAQQAAIGKFKLGTFNVIVATSIGEEGLDIGQVDLIVCYDASSSPIRMLQRMGRTGRKRAGKIVLLLMRGKEEESFAKAKDNYEQMQKMISSGARFNFRHDLSRRIVPRDITPVVEKRIIDIPLENTQDTSLPEPRRRGRKAATKAPAKKFHMPDGVETGFRTASKWGADGSLTDFGVTRKVKEVAKTQLAPIPPLESVLLDASAEVDFQRNYLFVAGSDIQEVGMPDVTAQTLSQRSLSRTVKVPHGAHTKRCVLLFKALAEANGTLYRFSHDQSSDLSWLKAPALVDEVRESAVSKRSRKVATAKRPAVRPRKKAVPVLADLDDEDDDDNSEDSMPGNHSNRNTQGYNHIEDEGESVGATDTAGEESSDDDVGSLKDFLASERSENLPSSRLIPTQTTASSPVIHNATRPFFEPTQFTATQETNDDDMPDLNDLFSSSRKTSHHPASIEVMRSSSGDEAPPKPKARSKKQSKPVNNPFQDSDDDETGDDTLAALISPKKRPSKSISNDRIQDSDGHESDDHVSDETEEEEDVVRAPGGRRKQLRVVDSDSDE</sequence>
<dbReference type="InterPro" id="IPR044749">
    <property type="entry name" value="FANCM_DEXDc"/>
</dbReference>
<dbReference type="AlphaFoldDB" id="A0A3D8QR88"/>
<feature type="compositionally biased region" description="Pro residues" evidence="14">
    <location>
        <begin position="129"/>
        <end position="140"/>
    </location>
</feature>
<feature type="region of interest" description="Disordered" evidence="14">
    <location>
        <begin position="200"/>
        <end position="221"/>
    </location>
</feature>
<evidence type="ECO:0000259" key="15">
    <source>
        <dbReference type="PROSITE" id="PS51192"/>
    </source>
</evidence>
<feature type="compositionally biased region" description="Polar residues" evidence="14">
    <location>
        <begin position="1038"/>
        <end position="1048"/>
    </location>
</feature>
<comment type="function">
    <text evidence="1 13">ATP-dependent DNA helicase involved in DNA damage repair by homologous recombination and in genome maintenance. Capable of unwinding D-loops. Plays a role in limiting crossover recombinants during mitotic DNA double-strand break (DSB) repair. Component of a FANCM-MHF complex which promotes gene conversion at blocked replication forks, probably by reversal of the stalled fork.</text>
</comment>
<feature type="region of interest" description="Disordered" evidence="14">
    <location>
        <begin position="1055"/>
        <end position="1074"/>
    </location>
</feature>
<dbReference type="InterPro" id="IPR039686">
    <property type="entry name" value="FANCM/Mph1-like_ID"/>
</dbReference>
<dbReference type="PANTHER" id="PTHR14025">
    <property type="entry name" value="FANCONI ANEMIA GROUP M FANCM FAMILY MEMBER"/>
    <property type="match status" value="1"/>
</dbReference>
<dbReference type="EMBL" id="PDLN01000016">
    <property type="protein sequence ID" value="RDW64160.1"/>
    <property type="molecule type" value="Genomic_DNA"/>
</dbReference>
<evidence type="ECO:0000256" key="1">
    <source>
        <dbReference type="ARBA" id="ARBA00003813"/>
    </source>
</evidence>
<feature type="domain" description="Helicase ATP-binding" evidence="15">
    <location>
        <begin position="289"/>
        <end position="457"/>
    </location>
</feature>
<feature type="compositionally biased region" description="Basic and acidic residues" evidence="14">
    <location>
        <begin position="1210"/>
        <end position="1225"/>
    </location>
</feature>
<dbReference type="CDD" id="cd12091">
    <property type="entry name" value="FANCM_ID"/>
    <property type="match status" value="1"/>
</dbReference>
<comment type="similarity">
    <text evidence="3 13">Belongs to the DEAD box helicase family. DEAH subfamily. FANCM sub-subfamily.</text>
</comment>
<dbReference type="PANTHER" id="PTHR14025:SF20">
    <property type="entry name" value="FANCONI ANEMIA GROUP M PROTEIN"/>
    <property type="match status" value="1"/>
</dbReference>
<keyword evidence="8" id="KW-0347">Helicase</keyword>
<feature type="region of interest" description="Disordered" evidence="14">
    <location>
        <begin position="992"/>
        <end position="1050"/>
    </location>
</feature>
<evidence type="ECO:0000256" key="2">
    <source>
        <dbReference type="ARBA" id="ARBA00004123"/>
    </source>
</evidence>
<protein>
    <recommendedName>
        <fullName evidence="13">ATP-dependent DNA helicase</fullName>
        <ecNumber evidence="13">3.6.4.12</ecNumber>
    </recommendedName>
</protein>
<evidence type="ECO:0000256" key="14">
    <source>
        <dbReference type="SAM" id="MobiDB-lite"/>
    </source>
</evidence>
<dbReference type="InterPro" id="IPR006935">
    <property type="entry name" value="Helicase/UvrB_N"/>
</dbReference>
<dbReference type="SMART" id="SM00490">
    <property type="entry name" value="HELICc"/>
    <property type="match status" value="1"/>
</dbReference>
<dbReference type="GO" id="GO:0036297">
    <property type="term" value="P:interstrand cross-link repair"/>
    <property type="evidence" value="ECO:0007669"/>
    <property type="project" value="TreeGrafter"/>
</dbReference>
<keyword evidence="5" id="KW-0547">Nucleotide-binding</keyword>
<dbReference type="SUPFAM" id="SSF52540">
    <property type="entry name" value="P-loop containing nucleoside triphosphate hydrolases"/>
    <property type="match status" value="1"/>
</dbReference>
<feature type="compositionally biased region" description="Acidic residues" evidence="14">
    <location>
        <begin position="1022"/>
        <end position="1033"/>
    </location>
</feature>
<dbReference type="SMART" id="SM00487">
    <property type="entry name" value="DEXDc"/>
    <property type="match status" value="1"/>
</dbReference>
<feature type="region of interest" description="Disordered" evidence="14">
    <location>
        <begin position="124"/>
        <end position="167"/>
    </location>
</feature>
<name>A0A3D8QR88_9HELO</name>
<evidence type="ECO:0000256" key="13">
    <source>
        <dbReference type="RuleBase" id="RU367027"/>
    </source>
</evidence>
<evidence type="ECO:0000256" key="10">
    <source>
        <dbReference type="ARBA" id="ARBA00023204"/>
    </source>
</evidence>
<comment type="subunit">
    <text evidence="4 13">Interacts with the MHF histone-fold complex to form the FANCM-MHF complex.</text>
</comment>
<gene>
    <name evidence="17" type="ORF">BP5796_10662</name>
</gene>
<evidence type="ECO:0000256" key="3">
    <source>
        <dbReference type="ARBA" id="ARBA00009889"/>
    </source>
</evidence>
<evidence type="ECO:0000256" key="8">
    <source>
        <dbReference type="ARBA" id="ARBA00022806"/>
    </source>
</evidence>
<dbReference type="GO" id="GO:0045003">
    <property type="term" value="P:double-strand break repair via synthesis-dependent strand annealing"/>
    <property type="evidence" value="ECO:0007669"/>
    <property type="project" value="TreeGrafter"/>
</dbReference>
<keyword evidence="9" id="KW-0067">ATP-binding</keyword>
<dbReference type="GO" id="GO:0016887">
    <property type="term" value="F:ATP hydrolysis activity"/>
    <property type="evidence" value="ECO:0007669"/>
    <property type="project" value="RHEA"/>
</dbReference>
<proteinExistence type="inferred from homology"/>